<evidence type="ECO:0000256" key="5">
    <source>
        <dbReference type="ARBA" id="ARBA00022917"/>
    </source>
</evidence>
<dbReference type="AlphaFoldDB" id="A0A1X7VIC9"/>
<dbReference type="eggNOG" id="KOG1670">
    <property type="taxonomic scope" value="Eukaryota"/>
</dbReference>
<evidence type="ECO:0000256" key="3">
    <source>
        <dbReference type="ARBA" id="ARBA00022845"/>
    </source>
</evidence>
<comment type="similarity">
    <text evidence="1 6">Belongs to the eukaryotic initiation factor 4E family.</text>
</comment>
<dbReference type="InterPro" id="IPR001040">
    <property type="entry name" value="TIF_eIF_4E"/>
</dbReference>
<dbReference type="GO" id="GO:0003743">
    <property type="term" value="F:translation initiation factor activity"/>
    <property type="evidence" value="ECO:0007669"/>
    <property type="project" value="UniProtKB-KW"/>
</dbReference>
<proteinExistence type="inferred from homology"/>
<sequence>MIEYDSLNDETKDQIYSFILHCDHPITGEFMYSTLKVHKDELLPTVLNKAYELMELAPFPIERCRLVKYYESYYDIIEESLDLDEFQHQTIGQIVGGTKHHPFQLYIETREENESFYKYNEEGTINYNAVVKLTIVFNNSSNVNYFIEGIEPMWEDKTNKDGGRWLLNINKRRRKCGVLDNVWIETLMCLIGEVFDDSSDDICGAMVQNRTKGDKISIWTRVAKNKEHVYRIGYCFWNSHVYKEKIKIHIFEPFTIQYESHLDVVTRSSNRTLFTITCPHEFKEGVRRPKNKQEKL</sequence>
<dbReference type="GO" id="GO:0006417">
    <property type="term" value="P:regulation of translation"/>
    <property type="evidence" value="ECO:0007669"/>
    <property type="project" value="UniProtKB-KW"/>
</dbReference>
<protein>
    <submittedName>
        <fullName evidence="7">Uncharacterized protein</fullName>
    </submittedName>
</protein>
<dbReference type="STRING" id="400682.A0A1X7VIC9"/>
<dbReference type="PANTHER" id="PTHR11960">
    <property type="entry name" value="EUKARYOTIC TRANSLATION INITIATION FACTOR 4E RELATED"/>
    <property type="match status" value="1"/>
</dbReference>
<accession>A0A1X7VIC9</accession>
<dbReference type="Pfam" id="PF01652">
    <property type="entry name" value="IF4E"/>
    <property type="match status" value="1"/>
</dbReference>
<name>A0A1X7VIC9_AMPQE</name>
<organism evidence="7">
    <name type="scientific">Amphimedon queenslandica</name>
    <name type="common">Sponge</name>
    <dbReference type="NCBI Taxonomy" id="400682"/>
    <lineage>
        <taxon>Eukaryota</taxon>
        <taxon>Metazoa</taxon>
        <taxon>Porifera</taxon>
        <taxon>Demospongiae</taxon>
        <taxon>Heteroscleromorpha</taxon>
        <taxon>Haplosclerida</taxon>
        <taxon>Niphatidae</taxon>
        <taxon>Amphimedon</taxon>
    </lineage>
</organism>
<dbReference type="GO" id="GO:0016281">
    <property type="term" value="C:eukaryotic translation initiation factor 4F complex"/>
    <property type="evidence" value="ECO:0007669"/>
    <property type="project" value="TreeGrafter"/>
</dbReference>
<evidence type="ECO:0000256" key="4">
    <source>
        <dbReference type="ARBA" id="ARBA00022884"/>
    </source>
</evidence>
<evidence type="ECO:0000256" key="1">
    <source>
        <dbReference type="ARBA" id="ARBA00009860"/>
    </source>
</evidence>
<keyword evidence="4 6" id="KW-0694">RNA-binding</keyword>
<evidence type="ECO:0000256" key="2">
    <source>
        <dbReference type="ARBA" id="ARBA00022540"/>
    </source>
</evidence>
<keyword evidence="5 6" id="KW-0648">Protein biosynthesis</keyword>
<dbReference type="InterPro" id="IPR023398">
    <property type="entry name" value="TIF_eIF4e-like"/>
</dbReference>
<reference evidence="7" key="1">
    <citation type="submission" date="2017-05" db="UniProtKB">
        <authorList>
            <consortium name="EnsemblMetazoa"/>
        </authorList>
    </citation>
    <scope>IDENTIFICATION</scope>
</reference>
<dbReference type="EnsemblMetazoa" id="Aqu2.1.39237_001">
    <property type="protein sequence ID" value="Aqu2.1.39237_001"/>
    <property type="gene ID" value="Aqu2.1.39237"/>
</dbReference>
<keyword evidence="2 6" id="KW-0396">Initiation factor</keyword>
<dbReference type="SUPFAM" id="SSF55418">
    <property type="entry name" value="eIF4e-like"/>
    <property type="match status" value="1"/>
</dbReference>
<evidence type="ECO:0000256" key="6">
    <source>
        <dbReference type="RuleBase" id="RU004374"/>
    </source>
</evidence>
<dbReference type="InParanoid" id="A0A1X7VIC9"/>
<dbReference type="GO" id="GO:0000340">
    <property type="term" value="F:RNA 7-methylguanosine cap binding"/>
    <property type="evidence" value="ECO:0007669"/>
    <property type="project" value="TreeGrafter"/>
</dbReference>
<dbReference type="Gene3D" id="3.30.760.10">
    <property type="entry name" value="RNA Cap, Translation Initiation Factor Eif4e"/>
    <property type="match status" value="1"/>
</dbReference>
<keyword evidence="3" id="KW-0810">Translation regulation</keyword>
<dbReference type="PANTHER" id="PTHR11960:SF8">
    <property type="entry name" value="EUKARYOTIC TRANSLATION INITIATION FACTOR 4E1-RELATED"/>
    <property type="match status" value="1"/>
</dbReference>
<dbReference type="OrthoDB" id="590761at2759"/>
<evidence type="ECO:0000313" key="7">
    <source>
        <dbReference type="EnsemblMetazoa" id="Aqu2.1.39237_001"/>
    </source>
</evidence>